<dbReference type="EMBL" id="CP001801">
    <property type="protein sequence ID" value="ACX95864.1"/>
    <property type="molecule type" value="Genomic_DNA"/>
</dbReference>
<feature type="chain" id="PRO_5003010802" evidence="1">
    <location>
        <begin position="38"/>
        <end position="237"/>
    </location>
</feature>
<dbReference type="InterPro" id="IPR036873">
    <property type="entry name" value="Rhodanese-like_dom_sf"/>
</dbReference>
<dbReference type="AlphaFoldDB" id="D0KZJ1"/>
<protein>
    <submittedName>
        <fullName evidence="3">Rhodanese domain protein</fullName>
    </submittedName>
</protein>
<sequence length="237" mass="26299">MVKKTISMTFLAVSLYSSLLVSSLLASSLLSSSACTAAEKSELRVNITTDLPSITVIDHGKSVVIMRNQNPDHTVNPDYAMTSRDCPPFCIQPMQLLPGVHTIGELEMLQFLKKKAEGDKSIEIIDSRTPDWYRKGTIPSAVNIPWTQIYRGSSTYEPLVVESLLTDTFNAKVQDGIWDFRGAKTLVLFCNGPWCGQSPTNIKELVSMGYPADKIYWYRGGMQSWSNLGLTTVQPPQ</sequence>
<evidence type="ECO:0000256" key="1">
    <source>
        <dbReference type="SAM" id="SignalP"/>
    </source>
</evidence>
<evidence type="ECO:0000313" key="3">
    <source>
        <dbReference type="EMBL" id="ACX95864.1"/>
    </source>
</evidence>
<dbReference type="STRING" id="555778.Hneap_1028"/>
<dbReference type="eggNOG" id="COG2897">
    <property type="taxonomic scope" value="Bacteria"/>
</dbReference>
<evidence type="ECO:0000259" key="2">
    <source>
        <dbReference type="PROSITE" id="PS50206"/>
    </source>
</evidence>
<dbReference type="CDD" id="cd00158">
    <property type="entry name" value="RHOD"/>
    <property type="match status" value="1"/>
</dbReference>
<dbReference type="Gene3D" id="3.40.250.10">
    <property type="entry name" value="Rhodanese-like domain"/>
    <property type="match status" value="1"/>
</dbReference>
<dbReference type="KEGG" id="hna:Hneap_1028"/>
<dbReference type="InterPro" id="IPR001763">
    <property type="entry name" value="Rhodanese-like_dom"/>
</dbReference>
<dbReference type="HOGENOM" id="CLU_107458_0_0_6"/>
<dbReference type="SUPFAM" id="SSF52821">
    <property type="entry name" value="Rhodanese/Cell cycle control phosphatase"/>
    <property type="match status" value="1"/>
</dbReference>
<keyword evidence="4" id="KW-1185">Reference proteome</keyword>
<dbReference type="Proteomes" id="UP000009102">
    <property type="component" value="Chromosome"/>
</dbReference>
<organism evidence="3 4">
    <name type="scientific">Halothiobacillus neapolitanus (strain ATCC 23641 / DSM 15147 / CIP 104769 / NCIMB 8539 / c2)</name>
    <name type="common">Thiobacillus neapolitanus</name>
    <dbReference type="NCBI Taxonomy" id="555778"/>
    <lineage>
        <taxon>Bacteria</taxon>
        <taxon>Pseudomonadati</taxon>
        <taxon>Pseudomonadota</taxon>
        <taxon>Gammaproteobacteria</taxon>
        <taxon>Chromatiales</taxon>
        <taxon>Halothiobacillaceae</taxon>
        <taxon>Halothiobacillus</taxon>
    </lineage>
</organism>
<evidence type="ECO:0000313" key="4">
    <source>
        <dbReference type="Proteomes" id="UP000009102"/>
    </source>
</evidence>
<feature type="domain" description="Rhodanese" evidence="2">
    <location>
        <begin position="118"/>
        <end position="234"/>
    </location>
</feature>
<dbReference type="PROSITE" id="PS51257">
    <property type="entry name" value="PROKAR_LIPOPROTEIN"/>
    <property type="match status" value="1"/>
</dbReference>
<gene>
    <name evidence="3" type="ordered locus">Hneap_1028</name>
</gene>
<accession>D0KZJ1</accession>
<dbReference type="Pfam" id="PF00581">
    <property type="entry name" value="Rhodanese"/>
    <property type="match status" value="1"/>
</dbReference>
<feature type="signal peptide" evidence="1">
    <location>
        <begin position="1"/>
        <end position="37"/>
    </location>
</feature>
<dbReference type="PROSITE" id="PS50206">
    <property type="entry name" value="RHODANESE_3"/>
    <property type="match status" value="1"/>
</dbReference>
<name>D0KZJ1_HALNC</name>
<reference evidence="3 4" key="1">
    <citation type="submission" date="2009-10" db="EMBL/GenBank/DDBJ databases">
        <title>Complete sequence of Halothiobacillus neapolitanus c2.</title>
        <authorList>
            <consortium name="US DOE Joint Genome Institute"/>
            <person name="Lucas S."/>
            <person name="Copeland A."/>
            <person name="Lapidus A."/>
            <person name="Glavina del Rio T."/>
            <person name="Tice H."/>
            <person name="Bruce D."/>
            <person name="Goodwin L."/>
            <person name="Pitluck S."/>
            <person name="Davenport K."/>
            <person name="Brettin T."/>
            <person name="Detter J.C."/>
            <person name="Han C."/>
            <person name="Tapia R."/>
            <person name="Larimer F."/>
            <person name="Land M."/>
            <person name="Hauser L."/>
            <person name="Kyrpides N."/>
            <person name="Mikhailova N."/>
            <person name="Kerfeld C."/>
            <person name="Cannon G."/>
            <person name="Heinhort S."/>
        </authorList>
    </citation>
    <scope>NUCLEOTIDE SEQUENCE [LARGE SCALE GENOMIC DNA]</scope>
    <source>
        <strain evidence="4">ATCC 23641 / c2</strain>
    </source>
</reference>
<dbReference type="SMART" id="SM00450">
    <property type="entry name" value="RHOD"/>
    <property type="match status" value="1"/>
</dbReference>
<proteinExistence type="predicted"/>
<keyword evidence="1" id="KW-0732">Signal</keyword>